<evidence type="ECO:0000313" key="10">
    <source>
        <dbReference type="Proteomes" id="UP001187682"/>
    </source>
</evidence>
<dbReference type="InterPro" id="IPR010729">
    <property type="entry name" value="Ribosomal_uL29_mit"/>
</dbReference>
<dbReference type="EMBL" id="ONZQ02000014">
    <property type="protein sequence ID" value="SPO05946.1"/>
    <property type="molecule type" value="Genomic_DNA"/>
</dbReference>
<accession>A0AAE8N3X8</accession>
<organism evidence="9 10">
    <name type="scientific">Cephalotrichum gorgonifer</name>
    <dbReference type="NCBI Taxonomy" id="2041049"/>
    <lineage>
        <taxon>Eukaryota</taxon>
        <taxon>Fungi</taxon>
        <taxon>Dikarya</taxon>
        <taxon>Ascomycota</taxon>
        <taxon>Pezizomycotina</taxon>
        <taxon>Sordariomycetes</taxon>
        <taxon>Hypocreomycetidae</taxon>
        <taxon>Microascales</taxon>
        <taxon>Microascaceae</taxon>
        <taxon>Cephalotrichum</taxon>
    </lineage>
</organism>
<protein>
    <recommendedName>
        <fullName evidence="6">Large ribosomal subunit protein uL29m</fullName>
    </recommendedName>
    <alternativeName>
        <fullName evidence="7">54S ribosomal protein L4, mitochondrial</fullName>
    </alternativeName>
</protein>
<keyword evidence="4" id="KW-0496">Mitochondrion</keyword>
<name>A0AAE8N3X8_9PEZI</name>
<evidence type="ECO:0000256" key="8">
    <source>
        <dbReference type="SAM" id="MobiDB-lite"/>
    </source>
</evidence>
<evidence type="ECO:0000313" key="9">
    <source>
        <dbReference type="EMBL" id="SPO05946.1"/>
    </source>
</evidence>
<feature type="region of interest" description="Disordered" evidence="8">
    <location>
        <begin position="205"/>
        <end position="246"/>
    </location>
</feature>
<evidence type="ECO:0000256" key="7">
    <source>
        <dbReference type="ARBA" id="ARBA00035399"/>
    </source>
</evidence>
<evidence type="ECO:0000256" key="1">
    <source>
        <dbReference type="ARBA" id="ARBA00004173"/>
    </source>
</evidence>
<evidence type="ECO:0000256" key="2">
    <source>
        <dbReference type="ARBA" id="ARBA00009254"/>
    </source>
</evidence>
<dbReference type="InterPro" id="IPR038340">
    <property type="entry name" value="MRP-L47_sf"/>
</dbReference>
<dbReference type="AlphaFoldDB" id="A0AAE8N3X8"/>
<dbReference type="PANTHER" id="PTHR21183">
    <property type="entry name" value="RIBOSOMAL PROTEIN L47, MITOCHONDRIAL-RELATED"/>
    <property type="match status" value="1"/>
</dbReference>
<evidence type="ECO:0000256" key="3">
    <source>
        <dbReference type="ARBA" id="ARBA00022980"/>
    </source>
</evidence>
<keyword evidence="3 9" id="KW-0689">Ribosomal protein</keyword>
<evidence type="ECO:0000256" key="5">
    <source>
        <dbReference type="ARBA" id="ARBA00023274"/>
    </source>
</evidence>
<reference evidence="9" key="1">
    <citation type="submission" date="2018-03" db="EMBL/GenBank/DDBJ databases">
        <authorList>
            <person name="Guldener U."/>
        </authorList>
    </citation>
    <scope>NUCLEOTIDE SEQUENCE</scope>
</reference>
<dbReference type="GO" id="GO:0032543">
    <property type="term" value="P:mitochondrial translation"/>
    <property type="evidence" value="ECO:0007669"/>
    <property type="project" value="TreeGrafter"/>
</dbReference>
<evidence type="ECO:0000256" key="4">
    <source>
        <dbReference type="ARBA" id="ARBA00023128"/>
    </source>
</evidence>
<comment type="caution">
    <text evidence="9">The sequence shown here is derived from an EMBL/GenBank/DDBJ whole genome shotgun (WGS) entry which is preliminary data.</text>
</comment>
<dbReference type="Proteomes" id="UP001187682">
    <property type="component" value="Unassembled WGS sequence"/>
</dbReference>
<evidence type="ECO:0000256" key="6">
    <source>
        <dbReference type="ARBA" id="ARBA00035289"/>
    </source>
</evidence>
<dbReference type="PANTHER" id="PTHR21183:SF18">
    <property type="entry name" value="LARGE RIBOSOMAL SUBUNIT PROTEIN UL29M"/>
    <property type="match status" value="1"/>
</dbReference>
<dbReference type="Gene3D" id="6.10.330.20">
    <property type="match status" value="1"/>
</dbReference>
<sequence>MATSTASRACLGRLLRPQALPLPQAAWGQASIASAAPFSTTAAQWKRIKHSKTRDNNRHRGVSPLRRTGLREPVSVSDEPLPQPSTRLPKIKVDPNHGLYAFFAEDGKLVRSPKEDREYGRAWTVEELRRKSWDDLHNLWWVCCRERNRISTMDRERERLKLGFGAAESSNRDATVKRTMKAIKHVLTERFYLWEDAHDLASNDPEINLSGKGEAYTPMEDNGVFEQEEIEPTPTSDATPPKPAPA</sequence>
<comment type="subcellular location">
    <subcellularLocation>
        <location evidence="1">Mitochondrion</location>
    </subcellularLocation>
</comment>
<feature type="region of interest" description="Disordered" evidence="8">
    <location>
        <begin position="47"/>
        <end position="90"/>
    </location>
</feature>
<keyword evidence="10" id="KW-1185">Reference proteome</keyword>
<dbReference type="Pfam" id="PF06984">
    <property type="entry name" value="MRP-L47"/>
    <property type="match status" value="1"/>
</dbReference>
<proteinExistence type="inferred from homology"/>
<gene>
    <name evidence="9" type="ORF">DNG_08635</name>
</gene>
<dbReference type="GO" id="GO:0003735">
    <property type="term" value="F:structural constituent of ribosome"/>
    <property type="evidence" value="ECO:0007669"/>
    <property type="project" value="InterPro"/>
</dbReference>
<comment type="similarity">
    <text evidence="2">Belongs to the universal ribosomal protein uL29 family.</text>
</comment>
<keyword evidence="5" id="KW-0687">Ribonucleoprotein</keyword>
<dbReference type="GO" id="GO:0005762">
    <property type="term" value="C:mitochondrial large ribosomal subunit"/>
    <property type="evidence" value="ECO:0007669"/>
    <property type="project" value="TreeGrafter"/>
</dbReference>